<dbReference type="InterPro" id="IPR000516">
    <property type="entry name" value="Ni-dep_Hydgase_cyt-B"/>
</dbReference>
<dbReference type="GO" id="GO:0020037">
    <property type="term" value="F:heme binding"/>
    <property type="evidence" value="ECO:0007669"/>
    <property type="project" value="TreeGrafter"/>
</dbReference>
<evidence type="ECO:0000313" key="15">
    <source>
        <dbReference type="EMBL" id="RMI15226.1"/>
    </source>
</evidence>
<protein>
    <submittedName>
        <fullName evidence="14">Cytochrome b/b6 domain-containing protein</fullName>
    </submittedName>
</protein>
<evidence type="ECO:0000313" key="17">
    <source>
        <dbReference type="Proteomes" id="UP000278036"/>
    </source>
</evidence>
<dbReference type="EMBL" id="RAQU01000195">
    <property type="protein sequence ID" value="RKK01986.1"/>
    <property type="molecule type" value="Genomic_DNA"/>
</dbReference>
<keyword evidence="5" id="KW-0349">Heme</keyword>
<evidence type="ECO:0000259" key="13">
    <source>
        <dbReference type="Pfam" id="PF01292"/>
    </source>
</evidence>
<dbReference type="InterPro" id="IPR011577">
    <property type="entry name" value="Cyt_b561_bac/Ni-Hgenase"/>
</dbReference>
<dbReference type="GO" id="GO:0022904">
    <property type="term" value="P:respiratory electron transport chain"/>
    <property type="evidence" value="ECO:0007669"/>
    <property type="project" value="InterPro"/>
</dbReference>
<comment type="subcellular location">
    <subcellularLocation>
        <location evidence="1">Cell membrane</location>
        <topology evidence="1">Multi-pass membrane protein</topology>
    </subcellularLocation>
</comment>
<dbReference type="OrthoDB" id="9781740at2"/>
<feature type="transmembrane region" description="Helical" evidence="12">
    <location>
        <begin position="168"/>
        <end position="191"/>
    </location>
</feature>
<dbReference type="Pfam" id="PF01292">
    <property type="entry name" value="Ni_hydr_CYTB"/>
    <property type="match status" value="1"/>
</dbReference>
<gene>
    <name evidence="14" type="ORF">D6Z83_22110</name>
    <name evidence="15" type="ORF">EBE87_26685</name>
</gene>
<keyword evidence="7" id="KW-0479">Metal-binding</keyword>
<keyword evidence="8" id="KW-0249">Electron transport</keyword>
<dbReference type="PRINTS" id="PR00161">
    <property type="entry name" value="NIHGNASECYTB"/>
</dbReference>
<dbReference type="GO" id="GO:0009055">
    <property type="term" value="F:electron transfer activity"/>
    <property type="evidence" value="ECO:0007669"/>
    <property type="project" value="InterPro"/>
</dbReference>
<dbReference type="InterPro" id="IPR051542">
    <property type="entry name" value="Hydrogenase_cytochrome"/>
</dbReference>
<evidence type="ECO:0000256" key="10">
    <source>
        <dbReference type="ARBA" id="ARBA00023004"/>
    </source>
</evidence>
<dbReference type="GO" id="GO:0005886">
    <property type="term" value="C:plasma membrane"/>
    <property type="evidence" value="ECO:0007669"/>
    <property type="project" value="UniProtKB-SubCell"/>
</dbReference>
<keyword evidence="16" id="KW-1185">Reference proteome</keyword>
<sequence length="214" mass="23683">MTHDPEPIRFVAVHPLVVRITHWLNAIAMVCMIMSGWQIYNASPLFPFTFPRWATLGGWLGGAIAWHLAAMWLLVANALVYFAYGLAGRHFLRAFLPLTPRLVWRDLLDALTFRLKHTVGAYNAVQRLAYVVVLLLGLLAVASGLSLWKPVQLHGLAALLGGYEVARRIHFLAMAGIVAFIVLHLTLVALVPRTLVSMITGRARIPASHAEVEP</sequence>
<evidence type="ECO:0000256" key="7">
    <source>
        <dbReference type="ARBA" id="ARBA00022723"/>
    </source>
</evidence>
<dbReference type="PANTHER" id="PTHR30485:SF1">
    <property type="entry name" value="CYTOCHROME YDHU-RELATED"/>
    <property type="match status" value="1"/>
</dbReference>
<keyword evidence="11 12" id="KW-0472">Membrane</keyword>
<dbReference type="RefSeq" id="WP_120640374.1">
    <property type="nucleotide sequence ID" value="NZ_RAQU01000195.1"/>
</dbReference>
<dbReference type="GO" id="GO:0005506">
    <property type="term" value="F:iron ion binding"/>
    <property type="evidence" value="ECO:0007669"/>
    <property type="project" value="InterPro"/>
</dbReference>
<evidence type="ECO:0000256" key="2">
    <source>
        <dbReference type="ARBA" id="ARBA00008622"/>
    </source>
</evidence>
<organism evidence="14 17">
    <name type="scientific">Teichococcus wenyumeiae</name>
    <dbReference type="NCBI Taxonomy" id="2478470"/>
    <lineage>
        <taxon>Bacteria</taxon>
        <taxon>Pseudomonadati</taxon>
        <taxon>Pseudomonadota</taxon>
        <taxon>Alphaproteobacteria</taxon>
        <taxon>Acetobacterales</taxon>
        <taxon>Roseomonadaceae</taxon>
        <taxon>Roseomonas</taxon>
    </lineage>
</organism>
<dbReference type="Proteomes" id="UP000278036">
    <property type="component" value="Unassembled WGS sequence"/>
</dbReference>
<keyword evidence="10" id="KW-0408">Iron</keyword>
<keyword evidence="4" id="KW-1003">Cell membrane</keyword>
<evidence type="ECO:0000256" key="12">
    <source>
        <dbReference type="SAM" id="Phobius"/>
    </source>
</evidence>
<evidence type="ECO:0000256" key="9">
    <source>
        <dbReference type="ARBA" id="ARBA00022989"/>
    </source>
</evidence>
<dbReference type="AlphaFoldDB" id="A0A3A9JED9"/>
<dbReference type="SUPFAM" id="SSF81342">
    <property type="entry name" value="Transmembrane di-heme cytochromes"/>
    <property type="match status" value="1"/>
</dbReference>
<evidence type="ECO:0000256" key="5">
    <source>
        <dbReference type="ARBA" id="ARBA00022617"/>
    </source>
</evidence>
<comment type="caution">
    <text evidence="14">The sequence shown here is derived from an EMBL/GenBank/DDBJ whole genome shotgun (WGS) entry which is preliminary data.</text>
</comment>
<keyword evidence="9 12" id="KW-1133">Transmembrane helix</keyword>
<keyword evidence="6 12" id="KW-0812">Transmembrane</keyword>
<dbReference type="PANTHER" id="PTHR30485">
    <property type="entry name" value="NI/FE-HYDROGENASE 1 B-TYPE CYTOCHROME SUBUNIT"/>
    <property type="match status" value="1"/>
</dbReference>
<feature type="transmembrane region" description="Helical" evidence="12">
    <location>
        <begin position="20"/>
        <end position="40"/>
    </location>
</feature>
<feature type="domain" description="Cytochrome b561 bacterial/Ni-hydrogenase" evidence="13">
    <location>
        <begin position="13"/>
        <end position="201"/>
    </location>
</feature>
<evidence type="ECO:0000256" key="1">
    <source>
        <dbReference type="ARBA" id="ARBA00004651"/>
    </source>
</evidence>
<keyword evidence="3" id="KW-0813">Transport</keyword>
<evidence type="ECO:0000256" key="4">
    <source>
        <dbReference type="ARBA" id="ARBA00022475"/>
    </source>
</evidence>
<evidence type="ECO:0000256" key="6">
    <source>
        <dbReference type="ARBA" id="ARBA00022692"/>
    </source>
</evidence>
<dbReference type="InParanoid" id="A0A3A9JED9"/>
<dbReference type="Gene3D" id="1.20.950.20">
    <property type="entry name" value="Transmembrane di-heme cytochromes, Chain C"/>
    <property type="match status" value="1"/>
</dbReference>
<evidence type="ECO:0000256" key="3">
    <source>
        <dbReference type="ARBA" id="ARBA00022448"/>
    </source>
</evidence>
<evidence type="ECO:0000313" key="14">
    <source>
        <dbReference type="EMBL" id="RKK01986.1"/>
    </source>
</evidence>
<name>A0A3A9JED9_9PROT</name>
<feature type="transmembrane region" description="Helical" evidence="12">
    <location>
        <begin position="60"/>
        <end position="84"/>
    </location>
</feature>
<evidence type="ECO:0000256" key="8">
    <source>
        <dbReference type="ARBA" id="ARBA00022982"/>
    </source>
</evidence>
<accession>A0A3A9JED9</accession>
<dbReference type="Proteomes" id="UP000274097">
    <property type="component" value="Unassembled WGS sequence"/>
</dbReference>
<proteinExistence type="inferred from homology"/>
<dbReference type="EMBL" id="RFLX01000071">
    <property type="protein sequence ID" value="RMI15226.1"/>
    <property type="molecule type" value="Genomic_DNA"/>
</dbReference>
<dbReference type="InterPro" id="IPR016174">
    <property type="entry name" value="Di-haem_cyt_TM"/>
</dbReference>
<comment type="similarity">
    <text evidence="2">Belongs to the HupC/HyaC/HydC family.</text>
</comment>
<evidence type="ECO:0000313" key="16">
    <source>
        <dbReference type="Proteomes" id="UP000274097"/>
    </source>
</evidence>
<reference evidence="14 17" key="1">
    <citation type="submission" date="2018-09" db="EMBL/GenBank/DDBJ databases">
        <title>Roseomonas sp. nov., isolated from feces of Tibetan antelopes in the Qinghai-Tibet plateau, China.</title>
        <authorList>
            <person name="Tian Z."/>
        </authorList>
    </citation>
    <scope>NUCLEOTIDE SEQUENCE [LARGE SCALE GENOMIC DNA]</scope>
    <source>
        <strain evidence="15 16">Z23</strain>
        <strain evidence="14 17">Z24</strain>
    </source>
</reference>
<evidence type="ECO:0000256" key="11">
    <source>
        <dbReference type="ARBA" id="ARBA00023136"/>
    </source>
</evidence>
<feature type="transmembrane region" description="Helical" evidence="12">
    <location>
        <begin position="128"/>
        <end position="148"/>
    </location>
</feature>